<dbReference type="AlphaFoldDB" id="A0A1B7VYZ0"/>
<dbReference type="InterPro" id="IPR011747">
    <property type="entry name" value="CHP02241"/>
</dbReference>
<name>A0A1B7VYZ0_APHFL</name>
<dbReference type="PATRIC" id="fig|1710894.3.peg.2669"/>
<evidence type="ECO:0000256" key="1">
    <source>
        <dbReference type="SAM" id="MobiDB-lite"/>
    </source>
</evidence>
<dbReference type="Pfam" id="PF06841">
    <property type="entry name" value="Phage_T4_gp19"/>
    <property type="match status" value="1"/>
</dbReference>
<evidence type="ECO:0000313" key="3">
    <source>
        <dbReference type="Proteomes" id="UP000092382"/>
    </source>
</evidence>
<dbReference type="EMBL" id="LJOY01000014">
    <property type="protein sequence ID" value="OBQ26193.1"/>
    <property type="molecule type" value="Genomic_DNA"/>
</dbReference>
<evidence type="ECO:0000313" key="2">
    <source>
        <dbReference type="EMBL" id="OBQ26193.1"/>
    </source>
</evidence>
<accession>A0A1B7VYZ0</accession>
<sequence>MAELRPIPTSRFYVEFDGHTEKMVKSVTEVNFSGQTAGHEKPLASTKGGKSLWQSTSGGYEENPNFTIEVFLAEGDMEFYNWMKATMPASEGGDGKWSSNRKNGSIVGYDSQDQEVLRWNITNAWIKSYKMGDLSAESKDLAFETFEIVCEQINRVK</sequence>
<protein>
    <submittedName>
        <fullName evidence="2">Phage tail protein</fullName>
    </submittedName>
</protein>
<dbReference type="Proteomes" id="UP000092382">
    <property type="component" value="Unassembled WGS sequence"/>
</dbReference>
<dbReference type="STRING" id="1803587.GCA_001593825_01098"/>
<dbReference type="NCBIfam" id="TIGR02241">
    <property type="entry name" value="conserved hypothetical phage tail region protein"/>
    <property type="match status" value="1"/>
</dbReference>
<dbReference type="InterPro" id="IPR010667">
    <property type="entry name" value="Phage_T4_Gp19"/>
</dbReference>
<feature type="region of interest" description="Disordered" evidence="1">
    <location>
        <begin position="35"/>
        <end position="56"/>
    </location>
</feature>
<organism evidence="2 3">
    <name type="scientific">Aphanizomenon flos-aquae LD13</name>
    <dbReference type="NCBI Taxonomy" id="1710894"/>
    <lineage>
        <taxon>Bacteria</taxon>
        <taxon>Bacillati</taxon>
        <taxon>Cyanobacteriota</taxon>
        <taxon>Cyanophyceae</taxon>
        <taxon>Nostocales</taxon>
        <taxon>Aphanizomenonaceae</taxon>
        <taxon>Aphanizomenon</taxon>
    </lineage>
</organism>
<dbReference type="PANTHER" id="PTHR38009:SF1">
    <property type="entry name" value="CONSERVED HYPOTHETICAL PHAGE TAIL PROTEIN"/>
    <property type="match status" value="1"/>
</dbReference>
<comment type="caution">
    <text evidence="2">The sequence shown here is derived from an EMBL/GenBank/DDBJ whole genome shotgun (WGS) entry which is preliminary data.</text>
</comment>
<reference evidence="2 3" key="1">
    <citation type="submission" date="2015-09" db="EMBL/GenBank/DDBJ databases">
        <title>Whole genome shotgun sequence assembly of Aphanizomenon flos-aquae UKL13.</title>
        <authorList>
            <person name="Driscoll C."/>
        </authorList>
    </citation>
    <scope>NUCLEOTIDE SEQUENCE [LARGE SCALE GENOMIC DNA]</scope>
    <source>
        <strain evidence="2">MDT13</strain>
    </source>
</reference>
<gene>
    <name evidence="2" type="ORF">AN481_06120</name>
</gene>
<dbReference type="PANTHER" id="PTHR38009">
    <property type="entry name" value="CONSERVED HYPOTHETICAL PHAGE TAIL PROTEIN"/>
    <property type="match status" value="1"/>
</dbReference>
<proteinExistence type="predicted"/>
<dbReference type="GO" id="GO:0005198">
    <property type="term" value="F:structural molecule activity"/>
    <property type="evidence" value="ECO:0007669"/>
    <property type="project" value="InterPro"/>
</dbReference>